<comment type="similarity">
    <text evidence="11">Belongs to the helicase family. Dicer subfamily.</text>
</comment>
<comment type="cofactor">
    <cofactor evidence="1">
        <name>Mn(2+)</name>
        <dbReference type="ChEBI" id="CHEBI:29035"/>
    </cofactor>
</comment>
<evidence type="ECO:0000256" key="10">
    <source>
        <dbReference type="ARBA" id="ARBA00023211"/>
    </source>
</evidence>
<comment type="caution">
    <text evidence="17">The sequence shown here is derived from an EMBL/GenBank/DDBJ whole genome shotgun (WGS) entry which is preliminary data.</text>
</comment>
<dbReference type="Gene3D" id="3.30.160.380">
    <property type="entry name" value="Dicer dimerisation domain"/>
    <property type="match status" value="1"/>
</dbReference>
<evidence type="ECO:0000256" key="5">
    <source>
        <dbReference type="ARBA" id="ARBA00022801"/>
    </source>
</evidence>
<evidence type="ECO:0000256" key="12">
    <source>
        <dbReference type="SAM" id="MobiDB-lite"/>
    </source>
</evidence>
<evidence type="ECO:0000256" key="7">
    <source>
        <dbReference type="ARBA" id="ARBA00022840"/>
    </source>
</evidence>
<proteinExistence type="inferred from homology"/>
<keyword evidence="10" id="KW-0464">Manganese</keyword>
<dbReference type="CDD" id="cd18034">
    <property type="entry name" value="DEXHc_dicer"/>
    <property type="match status" value="1"/>
</dbReference>
<keyword evidence="6" id="KW-0347">Helicase</keyword>
<dbReference type="SMART" id="SM00535">
    <property type="entry name" value="RIBOc"/>
    <property type="match status" value="2"/>
</dbReference>
<dbReference type="GO" id="GO:0030422">
    <property type="term" value="P:siRNA processing"/>
    <property type="evidence" value="ECO:0007669"/>
    <property type="project" value="TreeGrafter"/>
</dbReference>
<feature type="domain" description="RNase III" evidence="13">
    <location>
        <begin position="1187"/>
        <end position="1371"/>
    </location>
</feature>
<accession>A0A401GLQ7</accession>
<dbReference type="GO" id="GO:0005634">
    <property type="term" value="C:nucleus"/>
    <property type="evidence" value="ECO:0007669"/>
    <property type="project" value="TreeGrafter"/>
</dbReference>
<evidence type="ECO:0000313" key="18">
    <source>
        <dbReference type="Proteomes" id="UP000287166"/>
    </source>
</evidence>
<feature type="compositionally biased region" description="Polar residues" evidence="12">
    <location>
        <begin position="1099"/>
        <end position="1111"/>
    </location>
</feature>
<dbReference type="GO" id="GO:0046872">
    <property type="term" value="F:metal ion binding"/>
    <property type="evidence" value="ECO:0007669"/>
    <property type="project" value="UniProtKB-KW"/>
</dbReference>
<dbReference type="InterPro" id="IPR005034">
    <property type="entry name" value="Dicer_dimerisation"/>
</dbReference>
<dbReference type="GO" id="GO:0003723">
    <property type="term" value="F:RNA binding"/>
    <property type="evidence" value="ECO:0007669"/>
    <property type="project" value="UniProtKB-UniRule"/>
</dbReference>
<dbReference type="Pfam" id="PF00271">
    <property type="entry name" value="Helicase_C"/>
    <property type="match status" value="1"/>
</dbReference>
<evidence type="ECO:0000256" key="8">
    <source>
        <dbReference type="ARBA" id="ARBA00022842"/>
    </source>
</evidence>
<dbReference type="SUPFAM" id="SSF52540">
    <property type="entry name" value="P-loop containing nucleoside triphosphate hydrolases"/>
    <property type="match status" value="1"/>
</dbReference>
<keyword evidence="2" id="KW-0479">Metal-binding</keyword>
<dbReference type="InterPro" id="IPR001650">
    <property type="entry name" value="Helicase_C-like"/>
</dbReference>
<dbReference type="SUPFAM" id="SSF54768">
    <property type="entry name" value="dsRNA-binding domain-like"/>
    <property type="match status" value="1"/>
</dbReference>
<dbReference type="Gene3D" id="3.40.50.300">
    <property type="entry name" value="P-loop containing nucleotide triphosphate hydrolases"/>
    <property type="match status" value="2"/>
</dbReference>
<evidence type="ECO:0000259" key="16">
    <source>
        <dbReference type="PROSITE" id="PS51327"/>
    </source>
</evidence>
<dbReference type="SMART" id="SM00490">
    <property type="entry name" value="HELICc"/>
    <property type="match status" value="1"/>
</dbReference>
<dbReference type="PROSITE" id="PS51327">
    <property type="entry name" value="DICER_DSRBF"/>
    <property type="match status" value="1"/>
</dbReference>
<dbReference type="PROSITE" id="PS51192">
    <property type="entry name" value="HELICASE_ATP_BIND_1"/>
    <property type="match status" value="1"/>
</dbReference>
<evidence type="ECO:0000259" key="13">
    <source>
        <dbReference type="PROSITE" id="PS50142"/>
    </source>
</evidence>
<sequence>MADNENIEDEATATVHTRGYQQEMLEESLRNNIVIALDTGAGKTHIAVLRMKLEAERETRKLSWFLAPTVALVEQQRDVIASAIPVSVGIISGEAEPDQWTDYALWRNILDTHRIMVTTPQPLYDALTHGYIDLGRDIGLLVFDEAHHAVRKHPYNMIMKQFYFKLPRRGSDDDSVNRVRPQILGLTASPIYGGNVDKAFSDLEQNLDCVIRSSRLNRDELANHVHRPVFNHVLYSSPTYGWGDLPSRNVHALKSVLSRMNIENDPYVKSLHSRLEKLQPGPERNSVDQKLSKTLSKEDTFTHRGLRDFERAAEEICMELGIWAADWYVAKVVEVAKVAANPHNNYMSAWQEKEKAYLLSALVQVQLEIVSSQPDDIRAACSPKVLSLVQCLLAEEANFQSFDESYSGLIFVTRRDSVLALAEILSRLPEISEKFQIGCLLGSSTSSRRHAFLDITRHMLKNSQSETLRDFKIGDKNLIVSTSVAEEGIDIQACGSVIRFDPPPNVVAWAQSRGRARRRRSSFIMMFENDGGHRPLVQQWEQTELRMQALYLEERAALQAQPNDDDDDDETDDVAYWVESTGAILTLHSATSHLNHFCAVLPNAGYGGHDAVFDLDPPDFPEGWHLNQTQLPPYEGPWGATVTLPRSVPASLRTFSSVRVYRSKRSALRHVAFNAYVELHKAGLLNDNLLPLTSAIEEDKGEEVKKLLEEVEKRASTEKVAIQMDPWLSPAKDDDAWFCSRLTIDGLPELYMLTHKPMPFLHDHEFPFLFVPGKEPLRISVKYQKGFPINAAFVERARRYTRQIFAILCSQRMDPEDTSFTYLFLPIVLSEQEKCWNERRKWMQDRMSAVSELCIFESAERANADTLGKRFSRPNDLTLIRSGEKFNKLLRFIEWTYNDLTEEQEAELLKRYEGFLDVDPTYTPLIMAQPFPRRVNFLLPLFSETEGLGQDRPVLLHPKHVTVELVSGPDVQYAMLLPSVLRWLSNALTVLSMRSELLFGSAVARVPLDLLVEATTAPVSQEATNYQRLETLGDTVLKFIASMQVFADHPLWHQGYLSRRKDHVISNQSLAQAAISKGLYKWIIRDRFAPKTWKPRYSNDSYVPRTPTSPSMPKDSNKKERTQELSTKLLADVVESLIGASYKSGGFDAAIDCARLFDLDLNWKTIPVRIQDILAQTEEHIDPPSQLGIVERMLNYQFTRKTFLIQALTHGSYHGELASMSYERLEFLGDAALDMVVTNYIYDAPGKNYSPGHMHLRKEAVVNAHFLAFICMNTSLEFEGAMPTWTHEGDVALEADRQQIYLYRFLMHSSHRVLEDQSVTFARFEKSGPVIAHALKHDSIYPWAALTSLQAPKFLSDMIESLLGAVYLDSEGSLEAVTKVMRTLGIMDALERIVEGNVDVLHPVSRLQEWADRQDPQQEVEYEMTKTKLEITCTIKVGGEVVASVTELWRSRVSQQQVKFAAAELAIKNLHVRDEITVDVDYDDDWDDLPEEMPW</sequence>
<feature type="region of interest" description="Disordered" evidence="12">
    <location>
        <begin position="1099"/>
        <end position="1122"/>
    </location>
</feature>
<dbReference type="GO" id="GO:0003677">
    <property type="term" value="F:DNA binding"/>
    <property type="evidence" value="ECO:0007669"/>
    <property type="project" value="InterPro"/>
</dbReference>
<keyword evidence="3" id="KW-0677">Repeat</keyword>
<dbReference type="PROSITE" id="PS00517">
    <property type="entry name" value="RNASE_3_1"/>
    <property type="match status" value="1"/>
</dbReference>
<evidence type="ECO:0000256" key="3">
    <source>
        <dbReference type="ARBA" id="ARBA00022737"/>
    </source>
</evidence>
<gene>
    <name evidence="17" type="ORF">SCP_0501490</name>
</gene>
<dbReference type="GO" id="GO:0004386">
    <property type="term" value="F:helicase activity"/>
    <property type="evidence" value="ECO:0007669"/>
    <property type="project" value="UniProtKB-KW"/>
</dbReference>
<evidence type="ECO:0000256" key="11">
    <source>
        <dbReference type="PROSITE-ProRule" id="PRU00657"/>
    </source>
</evidence>
<feature type="domain" description="Dicer dsRNA-binding fold" evidence="16">
    <location>
        <begin position="590"/>
        <end position="699"/>
    </location>
</feature>
<keyword evidence="5" id="KW-0378">Hydrolase</keyword>
<keyword evidence="8" id="KW-0460">Magnesium</keyword>
<keyword evidence="9" id="KW-0943">RNA-mediated gene silencing</keyword>
<dbReference type="Pfam" id="PF04851">
    <property type="entry name" value="ResIII"/>
    <property type="match status" value="1"/>
</dbReference>
<dbReference type="Pfam" id="PF00636">
    <property type="entry name" value="Ribonuclease_3"/>
    <property type="match status" value="2"/>
</dbReference>
<dbReference type="STRING" id="139825.A0A401GLQ7"/>
<evidence type="ECO:0000256" key="9">
    <source>
        <dbReference type="ARBA" id="ARBA00023158"/>
    </source>
</evidence>
<dbReference type="GO" id="GO:0005737">
    <property type="term" value="C:cytoplasm"/>
    <property type="evidence" value="ECO:0007669"/>
    <property type="project" value="TreeGrafter"/>
</dbReference>
<feature type="domain" description="Helicase C-terminal" evidence="15">
    <location>
        <begin position="387"/>
        <end position="558"/>
    </location>
</feature>
<evidence type="ECO:0000259" key="14">
    <source>
        <dbReference type="PROSITE" id="PS51192"/>
    </source>
</evidence>
<evidence type="ECO:0000313" key="17">
    <source>
        <dbReference type="EMBL" id="GBE83102.1"/>
    </source>
</evidence>
<dbReference type="SMART" id="SM00487">
    <property type="entry name" value="DEXDc"/>
    <property type="match status" value="1"/>
</dbReference>
<organism evidence="17 18">
    <name type="scientific">Sparassis crispa</name>
    <dbReference type="NCBI Taxonomy" id="139825"/>
    <lineage>
        <taxon>Eukaryota</taxon>
        <taxon>Fungi</taxon>
        <taxon>Dikarya</taxon>
        <taxon>Basidiomycota</taxon>
        <taxon>Agaricomycotina</taxon>
        <taxon>Agaricomycetes</taxon>
        <taxon>Polyporales</taxon>
        <taxon>Sparassidaceae</taxon>
        <taxon>Sparassis</taxon>
    </lineage>
</organism>
<dbReference type="PANTHER" id="PTHR14950">
    <property type="entry name" value="DICER-RELATED"/>
    <property type="match status" value="1"/>
</dbReference>
<dbReference type="Gene3D" id="1.10.1520.10">
    <property type="entry name" value="Ribonuclease III domain"/>
    <property type="match status" value="2"/>
</dbReference>
<dbReference type="SUPFAM" id="SSF69065">
    <property type="entry name" value="RNase III domain-like"/>
    <property type="match status" value="2"/>
</dbReference>
<evidence type="ECO:0000256" key="6">
    <source>
        <dbReference type="ARBA" id="ARBA00022806"/>
    </source>
</evidence>
<dbReference type="CDD" id="cd00593">
    <property type="entry name" value="RIBOc"/>
    <property type="match status" value="2"/>
</dbReference>
<dbReference type="InterPro" id="IPR027417">
    <property type="entry name" value="P-loop_NTPase"/>
</dbReference>
<evidence type="ECO:0000256" key="2">
    <source>
        <dbReference type="ARBA" id="ARBA00022723"/>
    </source>
</evidence>
<dbReference type="GeneID" id="38780019"/>
<keyword evidence="4" id="KW-0547">Nucleotide-binding</keyword>
<dbReference type="GO" id="GO:0004525">
    <property type="term" value="F:ribonuclease III activity"/>
    <property type="evidence" value="ECO:0007669"/>
    <property type="project" value="InterPro"/>
</dbReference>
<dbReference type="InterPro" id="IPR038248">
    <property type="entry name" value="Dicer_dimer_sf"/>
</dbReference>
<dbReference type="InterPro" id="IPR000999">
    <property type="entry name" value="RNase_III_dom"/>
</dbReference>
<dbReference type="PROSITE" id="PS50142">
    <property type="entry name" value="RNASE_3_2"/>
    <property type="match status" value="2"/>
</dbReference>
<name>A0A401GLQ7_9APHY</name>
<dbReference type="GO" id="GO:0005524">
    <property type="term" value="F:ATP binding"/>
    <property type="evidence" value="ECO:0007669"/>
    <property type="project" value="UniProtKB-KW"/>
</dbReference>
<protein>
    <submittedName>
        <fullName evidence="17">Dicer-like protein</fullName>
    </submittedName>
</protein>
<keyword evidence="11" id="KW-0694">RNA-binding</keyword>
<dbReference type="InterPro" id="IPR036389">
    <property type="entry name" value="RNase_III_sf"/>
</dbReference>
<keyword evidence="18" id="KW-1185">Reference proteome</keyword>
<evidence type="ECO:0000256" key="1">
    <source>
        <dbReference type="ARBA" id="ARBA00001936"/>
    </source>
</evidence>
<dbReference type="PANTHER" id="PTHR14950:SF37">
    <property type="entry name" value="ENDORIBONUCLEASE DICER"/>
    <property type="match status" value="1"/>
</dbReference>
<dbReference type="OrthoDB" id="416741at2759"/>
<dbReference type="Pfam" id="PF03368">
    <property type="entry name" value="Dicer_dimer"/>
    <property type="match status" value="1"/>
</dbReference>
<dbReference type="Proteomes" id="UP000287166">
    <property type="component" value="Unassembled WGS sequence"/>
</dbReference>
<keyword evidence="7" id="KW-0067">ATP-binding</keyword>
<dbReference type="RefSeq" id="XP_027614015.1">
    <property type="nucleotide sequence ID" value="XM_027758214.1"/>
</dbReference>
<dbReference type="EMBL" id="BFAD01000005">
    <property type="protein sequence ID" value="GBE83102.1"/>
    <property type="molecule type" value="Genomic_DNA"/>
</dbReference>
<dbReference type="PROSITE" id="PS51194">
    <property type="entry name" value="HELICASE_CTER"/>
    <property type="match status" value="1"/>
</dbReference>
<evidence type="ECO:0000256" key="4">
    <source>
        <dbReference type="ARBA" id="ARBA00022741"/>
    </source>
</evidence>
<feature type="domain" description="RNase III" evidence="13">
    <location>
        <begin position="988"/>
        <end position="1146"/>
    </location>
</feature>
<reference evidence="17 18" key="1">
    <citation type="journal article" date="2018" name="Sci. Rep.">
        <title>Genome sequence of the cauliflower mushroom Sparassis crispa (Hanabiratake) and its association with beneficial usage.</title>
        <authorList>
            <person name="Kiyama R."/>
            <person name="Furutani Y."/>
            <person name="Kawaguchi K."/>
            <person name="Nakanishi T."/>
        </authorList>
    </citation>
    <scope>NUCLEOTIDE SEQUENCE [LARGE SCALE GENOMIC DNA]</scope>
</reference>
<dbReference type="InParanoid" id="A0A401GLQ7"/>
<evidence type="ECO:0000259" key="15">
    <source>
        <dbReference type="PROSITE" id="PS51194"/>
    </source>
</evidence>
<feature type="domain" description="Helicase ATP-binding" evidence="14">
    <location>
        <begin position="24"/>
        <end position="208"/>
    </location>
</feature>
<dbReference type="InterPro" id="IPR014001">
    <property type="entry name" value="Helicase_ATP-bd"/>
</dbReference>
<dbReference type="InterPro" id="IPR006935">
    <property type="entry name" value="Helicase/UvrB_N"/>
</dbReference>